<evidence type="ECO:0000313" key="2">
    <source>
        <dbReference type="Proteomes" id="UP001054252"/>
    </source>
</evidence>
<sequence>MSTTSCDPLHTQGGPVTQARVKKMREALNGLIEQIWVENNIKHANRSLNDYQGMACNPNGEEAIESEILRDFSLWYTSPVKVFSDHQNHLLRSDQGSLFTSCTSASTIITAHPQALSRLYHFSEYHHSSGPPISRSARRRFSVAARLLLSVSEQPNNLLGSSSSPFHRRPSQFSIDSAAQSPVGVDLNRGVLGAAVRRKTGEYPVGG</sequence>
<dbReference type="EMBL" id="BPVZ01001298">
    <property type="protein sequence ID" value="GKV53353.1"/>
    <property type="molecule type" value="Genomic_DNA"/>
</dbReference>
<dbReference type="Proteomes" id="UP001054252">
    <property type="component" value="Unassembled WGS sequence"/>
</dbReference>
<dbReference type="AlphaFoldDB" id="A0AAV5MTM8"/>
<gene>
    <name evidence="1" type="ORF">SLEP1_g59886</name>
</gene>
<protein>
    <submittedName>
        <fullName evidence="1">Uncharacterized protein</fullName>
    </submittedName>
</protein>
<keyword evidence="2" id="KW-1185">Reference proteome</keyword>
<reference evidence="1 2" key="1">
    <citation type="journal article" date="2021" name="Commun. Biol.">
        <title>The genome of Shorea leprosula (Dipterocarpaceae) highlights the ecological relevance of drought in aseasonal tropical rainforests.</title>
        <authorList>
            <person name="Ng K.K.S."/>
            <person name="Kobayashi M.J."/>
            <person name="Fawcett J.A."/>
            <person name="Hatakeyama M."/>
            <person name="Paape T."/>
            <person name="Ng C.H."/>
            <person name="Ang C.C."/>
            <person name="Tnah L.H."/>
            <person name="Lee C.T."/>
            <person name="Nishiyama T."/>
            <person name="Sese J."/>
            <person name="O'Brien M.J."/>
            <person name="Copetti D."/>
            <person name="Mohd Noor M.I."/>
            <person name="Ong R.C."/>
            <person name="Putra M."/>
            <person name="Sireger I.Z."/>
            <person name="Indrioko S."/>
            <person name="Kosugi Y."/>
            <person name="Izuno A."/>
            <person name="Isagi Y."/>
            <person name="Lee S.L."/>
            <person name="Shimizu K.K."/>
        </authorList>
    </citation>
    <scope>NUCLEOTIDE SEQUENCE [LARGE SCALE GENOMIC DNA]</scope>
    <source>
        <strain evidence="1">214</strain>
    </source>
</reference>
<comment type="caution">
    <text evidence="1">The sequence shown here is derived from an EMBL/GenBank/DDBJ whole genome shotgun (WGS) entry which is preliminary data.</text>
</comment>
<name>A0AAV5MTM8_9ROSI</name>
<evidence type="ECO:0000313" key="1">
    <source>
        <dbReference type="EMBL" id="GKV53353.1"/>
    </source>
</evidence>
<feature type="non-terminal residue" evidence="1">
    <location>
        <position position="207"/>
    </location>
</feature>
<organism evidence="1 2">
    <name type="scientific">Rubroshorea leprosula</name>
    <dbReference type="NCBI Taxonomy" id="152421"/>
    <lineage>
        <taxon>Eukaryota</taxon>
        <taxon>Viridiplantae</taxon>
        <taxon>Streptophyta</taxon>
        <taxon>Embryophyta</taxon>
        <taxon>Tracheophyta</taxon>
        <taxon>Spermatophyta</taxon>
        <taxon>Magnoliopsida</taxon>
        <taxon>eudicotyledons</taxon>
        <taxon>Gunneridae</taxon>
        <taxon>Pentapetalae</taxon>
        <taxon>rosids</taxon>
        <taxon>malvids</taxon>
        <taxon>Malvales</taxon>
        <taxon>Dipterocarpaceae</taxon>
        <taxon>Rubroshorea</taxon>
    </lineage>
</organism>
<proteinExistence type="predicted"/>
<accession>A0AAV5MTM8</accession>